<dbReference type="RefSeq" id="WP_231727497.1">
    <property type="nucleotide sequence ID" value="NZ_BEWI01000026.1"/>
</dbReference>
<evidence type="ECO:0000256" key="3">
    <source>
        <dbReference type="SAM" id="SignalP"/>
    </source>
</evidence>
<feature type="transmembrane region" description="Helical" evidence="2">
    <location>
        <begin position="202"/>
        <end position="220"/>
    </location>
</feature>
<proteinExistence type="predicted"/>
<reference evidence="5 6" key="1">
    <citation type="journal article" date="2013" name="Biodegradation">
        <title>Occurrence of 4-tert-butylphenol (4-t-BP) biodegradation in an aquatic sample caused by the presence of Spirodela polyrrhiza and isolation of a 4-t-BP-utilizing bacterium.</title>
        <authorList>
            <person name="Ogata Y."/>
            <person name="Toyama T."/>
            <person name="Yu N."/>
            <person name="Wang X."/>
            <person name="Sei K."/>
            <person name="Ike M."/>
        </authorList>
    </citation>
    <scope>NUCLEOTIDE SEQUENCE [LARGE SCALE GENOMIC DNA]</scope>
    <source>
        <strain evidence="5 6">OMI</strain>
    </source>
</reference>
<organism evidence="5 6">
    <name type="scientific">Sphingobium fuliginis (strain ATCC 27551)</name>
    <dbReference type="NCBI Taxonomy" id="336203"/>
    <lineage>
        <taxon>Bacteria</taxon>
        <taxon>Pseudomonadati</taxon>
        <taxon>Pseudomonadota</taxon>
        <taxon>Alphaproteobacteria</taxon>
        <taxon>Sphingomonadales</taxon>
        <taxon>Sphingomonadaceae</taxon>
        <taxon>Sphingobium</taxon>
    </lineage>
</organism>
<keyword evidence="2" id="KW-0472">Membrane</keyword>
<feature type="transmembrane region" description="Helical" evidence="2">
    <location>
        <begin position="137"/>
        <end position="161"/>
    </location>
</feature>
<gene>
    <name evidence="5" type="ORF">SFOMI_0051</name>
</gene>
<evidence type="ECO:0000256" key="1">
    <source>
        <dbReference type="SAM" id="MobiDB-lite"/>
    </source>
</evidence>
<sequence length="234" mass="24832">MRNSKLTLLLAALMLGMAGPALAHEDHDALGAGPGNTQASRAASDDHAGMAGMNDNAVGPADAAMGQDVAADDMAMGHGHDEANARNKTFGQRLVSWLGRLHTMVIHFPIAMIIGALAVELFGLWRRNASYQEAARVMLIVGSLGAIVAAFLGWFAGGFYLSDRNPVLMTHRWLGTTLAALSVVLVYLAFRARRAAERPRTAYWSLLGAVTIAIAVQGWLGGSFMHGGLNHLAF</sequence>
<feature type="transmembrane region" description="Helical" evidence="2">
    <location>
        <begin position="104"/>
        <end position="125"/>
    </location>
</feature>
<evidence type="ECO:0000259" key="4">
    <source>
        <dbReference type="Pfam" id="PF09990"/>
    </source>
</evidence>
<dbReference type="EMBL" id="BEWI01000026">
    <property type="protein sequence ID" value="GAY19532.1"/>
    <property type="molecule type" value="Genomic_DNA"/>
</dbReference>
<feature type="region of interest" description="Disordered" evidence="1">
    <location>
        <begin position="28"/>
        <end position="51"/>
    </location>
</feature>
<evidence type="ECO:0000256" key="2">
    <source>
        <dbReference type="SAM" id="Phobius"/>
    </source>
</evidence>
<keyword evidence="3" id="KW-0732">Signal</keyword>
<feature type="chain" id="PRO_5012109701" description="DUF2231 domain-containing protein" evidence="3">
    <location>
        <begin position="24"/>
        <end position="234"/>
    </location>
</feature>
<evidence type="ECO:0000313" key="6">
    <source>
        <dbReference type="Proteomes" id="UP000221538"/>
    </source>
</evidence>
<dbReference type="InterPro" id="IPR019251">
    <property type="entry name" value="DUF2231_TM"/>
</dbReference>
<comment type="caution">
    <text evidence="5">The sequence shown here is derived from an EMBL/GenBank/DDBJ whole genome shotgun (WGS) entry which is preliminary data.</text>
</comment>
<feature type="signal peptide" evidence="3">
    <location>
        <begin position="1"/>
        <end position="23"/>
    </location>
</feature>
<evidence type="ECO:0000313" key="5">
    <source>
        <dbReference type="EMBL" id="GAY19532.1"/>
    </source>
</evidence>
<dbReference type="Pfam" id="PF09990">
    <property type="entry name" value="DUF2231"/>
    <property type="match status" value="1"/>
</dbReference>
<feature type="transmembrane region" description="Helical" evidence="2">
    <location>
        <begin position="173"/>
        <end position="190"/>
    </location>
</feature>
<reference evidence="5 6" key="2">
    <citation type="journal article" date="2013" name="Environ. Sci. Technol.">
        <title>The 4-tert-butylphenol-utilizing bacterium Sphingobium fuliginis OMI can degrade bisphenols via phenolic ring hydroxylation and meta-cleavage pathway.</title>
        <authorList>
            <person name="Ogata Y."/>
            <person name="Goda S."/>
            <person name="Toyama T."/>
            <person name="Sei K."/>
            <person name="Ike M."/>
        </authorList>
    </citation>
    <scope>NUCLEOTIDE SEQUENCE [LARGE SCALE GENOMIC DNA]</scope>
    <source>
        <strain evidence="5 6">OMI</strain>
    </source>
</reference>
<accession>A0A292YUK1</accession>
<keyword evidence="2" id="KW-1133">Transmembrane helix</keyword>
<dbReference type="Proteomes" id="UP000221538">
    <property type="component" value="Unassembled WGS sequence"/>
</dbReference>
<keyword evidence="2" id="KW-0812">Transmembrane</keyword>
<dbReference type="AlphaFoldDB" id="A0A292YUK1"/>
<name>A0A292YUK1_SPHSA</name>
<feature type="domain" description="DUF2231" evidence="4">
    <location>
        <begin position="101"/>
        <end position="223"/>
    </location>
</feature>
<protein>
    <recommendedName>
        <fullName evidence="4">DUF2231 domain-containing protein</fullName>
    </recommendedName>
</protein>